<evidence type="ECO:0000256" key="1">
    <source>
        <dbReference type="SAM" id="Phobius"/>
    </source>
</evidence>
<evidence type="ECO:0000313" key="3">
    <source>
        <dbReference type="Proteomes" id="UP000050454"/>
    </source>
</evidence>
<comment type="caution">
    <text evidence="2">The sequence shown here is derived from an EMBL/GenBank/DDBJ whole genome shotgun (WGS) entry which is preliminary data.</text>
</comment>
<name>A0A0P7CB59_9BACT</name>
<feature type="transmembrane region" description="Helical" evidence="1">
    <location>
        <begin position="162"/>
        <end position="182"/>
    </location>
</feature>
<keyword evidence="1" id="KW-1133">Transmembrane helix</keyword>
<keyword evidence="1" id="KW-0472">Membrane</keyword>
<dbReference type="EMBL" id="LGTQ01000005">
    <property type="protein sequence ID" value="KPM49994.1"/>
    <property type="molecule type" value="Genomic_DNA"/>
</dbReference>
<sequence length="275" mass="31165">MKPFLKFLHLLSLDVVLGAMLTSVMFWRLPDGSGPIEMSAVILLGISTWVIYILDRLLDLRIYPENLSERHRFHADHQYNLSILLVVLSVIGLVFCFLIPLKVLTFGACISLTLVVYFYVLNKVFNGNKLIWMKEPVTAVTYTLAVVGIAFVNQSSVNLSGWILAIFLFLIASQNLLLFSYFEDLNEPAVKNTVSYFGQSTSKKIITGIAALIMFLTIFLFSGGWEYINKVALLMMAMSLILSLMPAFENFFLKNDRYRWIGDGVFLLPAILFFV</sequence>
<proteinExistence type="predicted"/>
<evidence type="ECO:0008006" key="4">
    <source>
        <dbReference type="Google" id="ProtNLM"/>
    </source>
</evidence>
<keyword evidence="1" id="KW-0812">Transmembrane</keyword>
<keyword evidence="3" id="KW-1185">Reference proteome</keyword>
<dbReference type="AlphaFoldDB" id="A0A0P7CB59"/>
<accession>A0A0P7CB59</accession>
<feature type="transmembrane region" description="Helical" evidence="1">
    <location>
        <begin position="79"/>
        <end position="99"/>
    </location>
</feature>
<feature type="transmembrane region" description="Helical" evidence="1">
    <location>
        <begin position="205"/>
        <end position="225"/>
    </location>
</feature>
<protein>
    <recommendedName>
        <fullName evidence="4">Prenyltransferase</fullName>
    </recommendedName>
</protein>
<feature type="transmembrane region" description="Helical" evidence="1">
    <location>
        <begin position="231"/>
        <end position="253"/>
    </location>
</feature>
<evidence type="ECO:0000313" key="2">
    <source>
        <dbReference type="EMBL" id="KPM49994.1"/>
    </source>
</evidence>
<gene>
    <name evidence="2" type="ORF">AFM12_05425</name>
</gene>
<dbReference type="Proteomes" id="UP000050454">
    <property type="component" value="Unassembled WGS sequence"/>
</dbReference>
<feature type="transmembrane region" description="Helical" evidence="1">
    <location>
        <begin position="105"/>
        <end position="125"/>
    </location>
</feature>
<reference evidence="2 3" key="1">
    <citation type="submission" date="2015-07" db="EMBL/GenBank/DDBJ databases">
        <title>The draft genome sequence of Leadbetterella sp. JN14-9.</title>
        <authorList>
            <person name="Liu Y."/>
            <person name="Du J."/>
            <person name="Shao Z."/>
        </authorList>
    </citation>
    <scope>NUCLEOTIDE SEQUENCE [LARGE SCALE GENOMIC DNA]</scope>
    <source>
        <strain evidence="2 3">JN14-9</strain>
    </source>
</reference>
<feature type="transmembrane region" description="Helical" evidence="1">
    <location>
        <begin position="7"/>
        <end position="27"/>
    </location>
</feature>
<feature type="transmembrane region" description="Helical" evidence="1">
    <location>
        <begin position="137"/>
        <end position="156"/>
    </location>
</feature>
<feature type="transmembrane region" description="Helical" evidence="1">
    <location>
        <begin position="39"/>
        <end position="58"/>
    </location>
</feature>
<organism evidence="2 3">
    <name type="scientific">Jiulongibacter sediminis</name>
    <dbReference type="NCBI Taxonomy" id="1605367"/>
    <lineage>
        <taxon>Bacteria</taxon>
        <taxon>Pseudomonadati</taxon>
        <taxon>Bacteroidota</taxon>
        <taxon>Cytophagia</taxon>
        <taxon>Cytophagales</taxon>
        <taxon>Leadbetterellaceae</taxon>
        <taxon>Jiulongibacter</taxon>
    </lineage>
</organism>
<dbReference type="STRING" id="1605367.AFM12_05425"/>